<comment type="caution">
    <text evidence="2">The sequence shown here is derived from an EMBL/GenBank/DDBJ whole genome shotgun (WGS) entry which is preliminary data.</text>
</comment>
<dbReference type="EMBL" id="JABCKI010000987">
    <property type="protein sequence ID" value="KAG5649455.1"/>
    <property type="molecule type" value="Genomic_DNA"/>
</dbReference>
<evidence type="ECO:0000256" key="1">
    <source>
        <dbReference type="SAM" id="MobiDB-lite"/>
    </source>
</evidence>
<protein>
    <submittedName>
        <fullName evidence="2">Uncharacterized protein</fullName>
    </submittedName>
</protein>
<dbReference type="AlphaFoldDB" id="A0A9P7KI79"/>
<feature type="region of interest" description="Disordered" evidence="1">
    <location>
        <begin position="1"/>
        <end position="88"/>
    </location>
</feature>
<organism evidence="2 3">
    <name type="scientific">Sphagnurus paluster</name>
    <dbReference type="NCBI Taxonomy" id="117069"/>
    <lineage>
        <taxon>Eukaryota</taxon>
        <taxon>Fungi</taxon>
        <taxon>Dikarya</taxon>
        <taxon>Basidiomycota</taxon>
        <taxon>Agaricomycotina</taxon>
        <taxon>Agaricomycetes</taxon>
        <taxon>Agaricomycetidae</taxon>
        <taxon>Agaricales</taxon>
        <taxon>Tricholomatineae</taxon>
        <taxon>Lyophyllaceae</taxon>
        <taxon>Sphagnurus</taxon>
    </lineage>
</organism>
<evidence type="ECO:0000313" key="3">
    <source>
        <dbReference type="Proteomes" id="UP000717328"/>
    </source>
</evidence>
<feature type="compositionally biased region" description="Basic and acidic residues" evidence="1">
    <location>
        <begin position="12"/>
        <end position="24"/>
    </location>
</feature>
<keyword evidence="3" id="KW-1185">Reference proteome</keyword>
<reference evidence="2" key="1">
    <citation type="submission" date="2021-02" db="EMBL/GenBank/DDBJ databases">
        <authorList>
            <person name="Nieuwenhuis M."/>
            <person name="Van De Peppel L.J.J."/>
        </authorList>
    </citation>
    <scope>NUCLEOTIDE SEQUENCE</scope>
    <source>
        <strain evidence="2">D49</strain>
    </source>
</reference>
<evidence type="ECO:0000313" key="2">
    <source>
        <dbReference type="EMBL" id="KAG5649455.1"/>
    </source>
</evidence>
<sequence>MGPEAPKKQARYFKDPRHLDDPKVTHSKRAGVNGRDRGELGEATPLGEIDHVDGGACELDDNRERKKQDRVADAGVECRTEDNNDTQE</sequence>
<feature type="compositionally biased region" description="Basic and acidic residues" evidence="1">
    <location>
        <begin position="60"/>
        <end position="82"/>
    </location>
</feature>
<proteinExistence type="predicted"/>
<accession>A0A9P7KI79</accession>
<name>A0A9P7KI79_9AGAR</name>
<gene>
    <name evidence="2" type="ORF">H0H81_003694</name>
</gene>
<reference evidence="2" key="2">
    <citation type="submission" date="2021-10" db="EMBL/GenBank/DDBJ databases">
        <title>Phylogenomics reveals ancestral predisposition of the termite-cultivated fungus Termitomyces towards a domesticated lifestyle.</title>
        <authorList>
            <person name="Auxier B."/>
            <person name="Grum-Grzhimaylo A."/>
            <person name="Cardenas M.E."/>
            <person name="Lodge J.D."/>
            <person name="Laessoe T."/>
            <person name="Pedersen O."/>
            <person name="Smith M.E."/>
            <person name="Kuyper T.W."/>
            <person name="Franco-Molano E.A."/>
            <person name="Baroni T.J."/>
            <person name="Aanen D.K."/>
        </authorList>
    </citation>
    <scope>NUCLEOTIDE SEQUENCE</scope>
    <source>
        <strain evidence="2">D49</strain>
    </source>
</reference>
<dbReference type="Proteomes" id="UP000717328">
    <property type="component" value="Unassembled WGS sequence"/>
</dbReference>